<gene>
    <name evidence="8" type="ORF">SAMN05443668_104106</name>
</gene>
<evidence type="ECO:0000256" key="1">
    <source>
        <dbReference type="ARBA" id="ARBA00004141"/>
    </source>
</evidence>
<keyword evidence="3 6" id="KW-1133">Transmembrane helix</keyword>
<dbReference type="STRING" id="134849.SAMN05443668_104106"/>
<feature type="compositionally biased region" description="Low complexity" evidence="5">
    <location>
        <begin position="563"/>
        <end position="586"/>
    </location>
</feature>
<feature type="transmembrane region" description="Helical" evidence="6">
    <location>
        <begin position="329"/>
        <end position="349"/>
    </location>
</feature>
<dbReference type="InterPro" id="IPR036513">
    <property type="entry name" value="STAS_dom_sf"/>
</dbReference>
<evidence type="ECO:0000256" key="5">
    <source>
        <dbReference type="SAM" id="MobiDB-lite"/>
    </source>
</evidence>
<dbReference type="Proteomes" id="UP000184440">
    <property type="component" value="Unassembled WGS sequence"/>
</dbReference>
<dbReference type="GO" id="GO:0016020">
    <property type="term" value="C:membrane"/>
    <property type="evidence" value="ECO:0007669"/>
    <property type="project" value="UniProtKB-SubCell"/>
</dbReference>
<feature type="transmembrane region" description="Helical" evidence="6">
    <location>
        <begin position="140"/>
        <end position="158"/>
    </location>
</feature>
<protein>
    <submittedName>
        <fullName evidence="8">High affinity sulphate transporter 1</fullName>
    </submittedName>
</protein>
<evidence type="ECO:0000313" key="9">
    <source>
        <dbReference type="Proteomes" id="UP000184440"/>
    </source>
</evidence>
<organism evidence="8 9">
    <name type="scientific">Cryptosporangium aurantiacum</name>
    <dbReference type="NCBI Taxonomy" id="134849"/>
    <lineage>
        <taxon>Bacteria</taxon>
        <taxon>Bacillati</taxon>
        <taxon>Actinomycetota</taxon>
        <taxon>Actinomycetes</taxon>
        <taxon>Cryptosporangiales</taxon>
        <taxon>Cryptosporangiaceae</taxon>
        <taxon>Cryptosporangium</taxon>
    </lineage>
</organism>
<dbReference type="GO" id="GO:0055085">
    <property type="term" value="P:transmembrane transport"/>
    <property type="evidence" value="ECO:0007669"/>
    <property type="project" value="InterPro"/>
</dbReference>
<keyword evidence="9" id="KW-1185">Reference proteome</keyword>
<dbReference type="Gene3D" id="3.30.750.24">
    <property type="entry name" value="STAS domain"/>
    <property type="match status" value="1"/>
</dbReference>
<dbReference type="InterPro" id="IPR002645">
    <property type="entry name" value="STAS_dom"/>
</dbReference>
<reference evidence="8 9" key="1">
    <citation type="submission" date="2016-11" db="EMBL/GenBank/DDBJ databases">
        <authorList>
            <person name="Jaros S."/>
            <person name="Januszkiewicz K."/>
            <person name="Wedrychowicz H."/>
        </authorList>
    </citation>
    <scope>NUCLEOTIDE SEQUENCE [LARGE SCALE GENOMIC DNA]</scope>
    <source>
        <strain evidence="8 9">DSM 46144</strain>
    </source>
</reference>
<dbReference type="CDD" id="cd07042">
    <property type="entry name" value="STAS_SulP_like_sulfate_transporter"/>
    <property type="match status" value="1"/>
</dbReference>
<feature type="transmembrane region" description="Helical" evidence="6">
    <location>
        <begin position="53"/>
        <end position="74"/>
    </location>
</feature>
<dbReference type="InterPro" id="IPR011547">
    <property type="entry name" value="SLC26A/SulP_dom"/>
</dbReference>
<evidence type="ECO:0000256" key="4">
    <source>
        <dbReference type="ARBA" id="ARBA00023136"/>
    </source>
</evidence>
<dbReference type="Pfam" id="PF01740">
    <property type="entry name" value="STAS"/>
    <property type="match status" value="1"/>
</dbReference>
<dbReference type="AlphaFoldDB" id="A0A1M7Q3S6"/>
<evidence type="ECO:0000256" key="3">
    <source>
        <dbReference type="ARBA" id="ARBA00022989"/>
    </source>
</evidence>
<accession>A0A1M7Q3S6</accession>
<evidence type="ECO:0000256" key="6">
    <source>
        <dbReference type="SAM" id="Phobius"/>
    </source>
</evidence>
<comment type="subcellular location">
    <subcellularLocation>
        <location evidence="1">Membrane</location>
        <topology evidence="1">Multi-pass membrane protein</topology>
    </subcellularLocation>
</comment>
<feature type="transmembrane region" description="Helical" evidence="6">
    <location>
        <begin position="208"/>
        <end position="226"/>
    </location>
</feature>
<feature type="domain" description="STAS" evidence="7">
    <location>
        <begin position="441"/>
        <end position="555"/>
    </location>
</feature>
<dbReference type="PANTHER" id="PTHR11814">
    <property type="entry name" value="SULFATE TRANSPORTER"/>
    <property type="match status" value="1"/>
</dbReference>
<keyword evidence="2 6" id="KW-0812">Transmembrane</keyword>
<name>A0A1M7Q3S6_9ACTN</name>
<proteinExistence type="predicted"/>
<dbReference type="SUPFAM" id="SSF52091">
    <property type="entry name" value="SpoIIaa-like"/>
    <property type="match status" value="1"/>
</dbReference>
<keyword evidence="4 6" id="KW-0472">Membrane</keyword>
<evidence type="ECO:0000313" key="8">
    <source>
        <dbReference type="EMBL" id="SHN24926.1"/>
    </source>
</evidence>
<feature type="region of interest" description="Disordered" evidence="5">
    <location>
        <begin position="563"/>
        <end position="602"/>
    </location>
</feature>
<dbReference type="PROSITE" id="PS50801">
    <property type="entry name" value="STAS"/>
    <property type="match status" value="1"/>
</dbReference>
<feature type="transmembrane region" description="Helical" evidence="6">
    <location>
        <begin position="105"/>
        <end position="128"/>
    </location>
</feature>
<evidence type="ECO:0000256" key="2">
    <source>
        <dbReference type="ARBA" id="ARBA00022692"/>
    </source>
</evidence>
<dbReference type="OrthoDB" id="9769739at2"/>
<evidence type="ECO:0000259" key="7">
    <source>
        <dbReference type="PROSITE" id="PS50801"/>
    </source>
</evidence>
<dbReference type="RefSeq" id="WP_143175217.1">
    <property type="nucleotide sequence ID" value="NZ_FRCS01000004.1"/>
</dbReference>
<dbReference type="NCBIfam" id="TIGR00815">
    <property type="entry name" value="sulP"/>
    <property type="match status" value="1"/>
</dbReference>
<feature type="transmembrane region" description="Helical" evidence="6">
    <location>
        <begin position="81"/>
        <end position="99"/>
    </location>
</feature>
<feature type="transmembrane region" description="Helical" evidence="6">
    <location>
        <begin position="178"/>
        <end position="201"/>
    </location>
</feature>
<dbReference type="Pfam" id="PF00916">
    <property type="entry name" value="Sulfate_transp"/>
    <property type="match status" value="1"/>
</dbReference>
<dbReference type="EMBL" id="FRCS01000004">
    <property type="protein sequence ID" value="SHN24926.1"/>
    <property type="molecule type" value="Genomic_DNA"/>
</dbReference>
<feature type="transmembrane region" description="Helical" evidence="6">
    <location>
        <begin position="356"/>
        <end position="378"/>
    </location>
</feature>
<feature type="compositionally biased region" description="Pro residues" evidence="5">
    <location>
        <begin position="587"/>
        <end position="596"/>
    </location>
</feature>
<dbReference type="InterPro" id="IPR001902">
    <property type="entry name" value="SLC26A/SulP_fam"/>
</dbReference>
<feature type="transmembrane region" description="Helical" evidence="6">
    <location>
        <begin position="253"/>
        <end position="280"/>
    </location>
</feature>
<feature type="transmembrane region" description="Helical" evidence="6">
    <location>
        <begin position="390"/>
        <end position="416"/>
    </location>
</feature>
<sequence>MSRVAWLPGVRMVTTYRPEYARRDLVAGLVLATLLVPQGMAYATLAGLPPITGLYTSIFCLIGYAVFGPSRVLVLGPDSSLGPMIAAAVLPLVVAGSGADAEAVALASILALMVGAAMVIAGAGKLGFLADLLAKPTRIGYLNGLALTILIGRLPSLVGADVDGDGVWAELTGTIRAVFEGAATPAAAAIGIGSLALILGLRRWAPKVPGILVTVVLATGLCWLVELDDVDVVGTLPQGFPPFTIPSASLSDVGLLAVAALGITLVALTDTISTASAFAAKSGTEVRPNQEMVGIGAANIAAGLFQGFPVSTSGSRTAVAQQAGARTQVTGLVGAVSIAVLLLVAPNLLRYLPQATLAAVVIVAAFSLVDIPGAVRLWQQRRLEFGVSAAAFAGVVVLGVLPGIGVAVALSVLNVFRRAWWPYQTVLGRVDGMDGYHDVEVHRDAERLPGLVLYRFDAPLIFANSRTFREQVRRLARSDPRPRWIVIAAEPITDVDTTAADMLEELDLELNAEGISLVFAELKTPVREKVKRYELTRTIDPRHFYPTVEDAVRAFAAESAAGEVAADRATATKTTAADAAGGATPGEPTPATPPPRVEPRIE</sequence>